<reference evidence="2 3" key="1">
    <citation type="submission" date="2019-07" db="EMBL/GenBank/DDBJ databases">
        <title>Whole genome shotgun sequence of Methylobacterium gnaphalii NBRC 107716.</title>
        <authorList>
            <person name="Hosoyama A."/>
            <person name="Uohara A."/>
            <person name="Ohji S."/>
            <person name="Ichikawa N."/>
        </authorList>
    </citation>
    <scope>NUCLEOTIDE SEQUENCE [LARGE SCALE GENOMIC DNA]</scope>
    <source>
        <strain evidence="2 3">NBRC 107716</strain>
    </source>
</reference>
<comment type="caution">
    <text evidence="2">The sequence shown here is derived from an EMBL/GenBank/DDBJ whole genome shotgun (WGS) entry which is preliminary data.</text>
</comment>
<accession>A0A512JMD2</accession>
<evidence type="ECO:0000256" key="1">
    <source>
        <dbReference type="SAM" id="MobiDB-lite"/>
    </source>
</evidence>
<evidence type="ECO:0000313" key="2">
    <source>
        <dbReference type="EMBL" id="GEP11088.1"/>
    </source>
</evidence>
<proteinExistence type="predicted"/>
<feature type="region of interest" description="Disordered" evidence="1">
    <location>
        <begin position="1"/>
        <end position="28"/>
    </location>
</feature>
<organism evidence="2 3">
    <name type="scientific">Methylobacterium gnaphalii</name>
    <dbReference type="NCBI Taxonomy" id="1010610"/>
    <lineage>
        <taxon>Bacteria</taxon>
        <taxon>Pseudomonadati</taxon>
        <taxon>Pseudomonadota</taxon>
        <taxon>Alphaproteobacteria</taxon>
        <taxon>Hyphomicrobiales</taxon>
        <taxon>Methylobacteriaceae</taxon>
        <taxon>Methylobacterium</taxon>
    </lineage>
</organism>
<evidence type="ECO:0000313" key="3">
    <source>
        <dbReference type="Proteomes" id="UP000321750"/>
    </source>
</evidence>
<name>A0A512JMD2_9HYPH</name>
<dbReference type="Proteomes" id="UP000321750">
    <property type="component" value="Unassembled WGS sequence"/>
</dbReference>
<protein>
    <submittedName>
        <fullName evidence="2">Uncharacterized protein</fullName>
    </submittedName>
</protein>
<gene>
    <name evidence="2" type="ORF">MGN01_29330</name>
</gene>
<sequence length="78" mass="8272">MPRHEAVHPTNTLDGNGDGRRATSGPDDTVQAAELQLDLAKIDLIVATARRDLGIGYNFTTCTEEPSPEPASTSFGTC</sequence>
<dbReference type="EMBL" id="BJZV01000015">
    <property type="protein sequence ID" value="GEP11088.1"/>
    <property type="molecule type" value="Genomic_DNA"/>
</dbReference>
<dbReference type="AlphaFoldDB" id="A0A512JMD2"/>
<keyword evidence="3" id="KW-1185">Reference proteome</keyword>